<evidence type="ECO:0000313" key="1">
    <source>
        <dbReference type="EMBL" id="NBN78672.1"/>
    </source>
</evidence>
<gene>
    <name evidence="1" type="ORF">GWI72_10380</name>
</gene>
<organism evidence="1 2">
    <name type="scientific">Pannonibacter tanglangensis</name>
    <dbReference type="NCBI Taxonomy" id="2750084"/>
    <lineage>
        <taxon>Bacteria</taxon>
        <taxon>Pseudomonadati</taxon>
        <taxon>Pseudomonadota</taxon>
        <taxon>Alphaproteobacteria</taxon>
        <taxon>Hyphomicrobiales</taxon>
        <taxon>Stappiaceae</taxon>
        <taxon>Pannonibacter</taxon>
    </lineage>
</organism>
<dbReference type="RefSeq" id="WP_161708585.1">
    <property type="nucleotide sequence ID" value="NZ_JAABLQ010000001.1"/>
</dbReference>
<reference evidence="2" key="1">
    <citation type="submission" date="2020-01" db="EMBL/GenBank/DDBJ databases">
        <authorList>
            <person name="Fang Y."/>
            <person name="Sun R."/>
            <person name="Nie L."/>
            <person name="He J."/>
            <person name="Hao L."/>
            <person name="Wang L."/>
            <person name="Su S."/>
            <person name="Lv E."/>
            <person name="Zhang Z."/>
            <person name="Xie R."/>
            <person name="Liu H."/>
        </authorList>
    </citation>
    <scope>NUCLEOTIDE SEQUENCE [LARGE SCALE GENOMIC DNA]</scope>
    <source>
        <strain evidence="2">XCT-53</strain>
    </source>
</reference>
<protein>
    <submittedName>
        <fullName evidence="1">Uncharacterized protein</fullName>
    </submittedName>
</protein>
<keyword evidence="2" id="KW-1185">Reference proteome</keyword>
<sequence>MTTPAAVAGALTRLAQYNSGDYEPASNPRGLDDGGHVINFPAALADMVTVSNWIAGTFAPLPVAEAPGMALDMQAGLNFAVTLTGSRAIMDPTGAAPGQSGILIVTQGGAGGHQLTWSAAWRFAGGAPVLSPAAGAIDTVSFFVVSTAPLVILAATTFDFRA</sequence>
<name>A0A7X5J999_9HYPH</name>
<dbReference type="EMBL" id="JAABLQ010000001">
    <property type="protein sequence ID" value="NBN78672.1"/>
    <property type="molecule type" value="Genomic_DNA"/>
</dbReference>
<dbReference type="Proteomes" id="UP000586722">
    <property type="component" value="Unassembled WGS sequence"/>
</dbReference>
<dbReference type="AlphaFoldDB" id="A0A7X5J999"/>
<proteinExistence type="predicted"/>
<accession>A0A7X5J999</accession>
<evidence type="ECO:0000313" key="2">
    <source>
        <dbReference type="Proteomes" id="UP000586722"/>
    </source>
</evidence>
<comment type="caution">
    <text evidence="1">The sequence shown here is derived from an EMBL/GenBank/DDBJ whole genome shotgun (WGS) entry which is preliminary data.</text>
</comment>